<dbReference type="NCBIfam" id="TIGR00765">
    <property type="entry name" value="yihY_not_rbn"/>
    <property type="match status" value="1"/>
</dbReference>
<dbReference type="PANTHER" id="PTHR30213:SF1">
    <property type="entry name" value="INNER MEMBRANE PROTEIN YHJD"/>
    <property type="match status" value="1"/>
</dbReference>
<dbReference type="AlphaFoldDB" id="A4A4U8"/>
<dbReference type="STRING" id="314285.KT71_09337"/>
<dbReference type="OrthoDB" id="9797028at2"/>
<evidence type="ECO:0000256" key="6">
    <source>
        <dbReference type="SAM" id="Phobius"/>
    </source>
</evidence>
<dbReference type="RefSeq" id="WP_008294295.1">
    <property type="nucleotide sequence ID" value="NZ_CM002299.1"/>
</dbReference>
<keyword evidence="4 6" id="KW-1133">Transmembrane helix</keyword>
<keyword evidence="2" id="KW-1003">Cell membrane</keyword>
<name>A4A4U8_9GAMM</name>
<dbReference type="eggNOG" id="COG1295">
    <property type="taxonomic scope" value="Bacteria"/>
</dbReference>
<dbReference type="PANTHER" id="PTHR30213">
    <property type="entry name" value="INNER MEMBRANE PROTEIN YHJD"/>
    <property type="match status" value="1"/>
</dbReference>
<feature type="transmembrane region" description="Helical" evidence="6">
    <location>
        <begin position="32"/>
        <end position="58"/>
    </location>
</feature>
<evidence type="ECO:0000313" key="8">
    <source>
        <dbReference type="Proteomes" id="UP000019205"/>
    </source>
</evidence>
<dbReference type="PIRSF" id="PIRSF035875">
    <property type="entry name" value="RNase_BN"/>
    <property type="match status" value="1"/>
</dbReference>
<evidence type="ECO:0000256" key="2">
    <source>
        <dbReference type="ARBA" id="ARBA00022475"/>
    </source>
</evidence>
<evidence type="ECO:0000256" key="4">
    <source>
        <dbReference type="ARBA" id="ARBA00022989"/>
    </source>
</evidence>
<proteinExistence type="predicted"/>
<comment type="subcellular location">
    <subcellularLocation>
        <location evidence="1">Cell membrane</location>
        <topology evidence="1">Multi-pass membrane protein</topology>
    </subcellularLocation>
</comment>
<dbReference type="GO" id="GO:0005886">
    <property type="term" value="C:plasma membrane"/>
    <property type="evidence" value="ECO:0007669"/>
    <property type="project" value="UniProtKB-SubCell"/>
</dbReference>
<keyword evidence="5 6" id="KW-0472">Membrane</keyword>
<evidence type="ECO:0000256" key="5">
    <source>
        <dbReference type="ARBA" id="ARBA00023136"/>
    </source>
</evidence>
<comment type="caution">
    <text evidence="7">The sequence shown here is derived from an EMBL/GenBank/DDBJ whole genome shotgun (WGS) entry which is preliminary data.</text>
</comment>
<dbReference type="EMBL" id="AAOA02000003">
    <property type="protein sequence ID" value="EAQ98819.1"/>
    <property type="molecule type" value="Genomic_DNA"/>
</dbReference>
<evidence type="ECO:0000256" key="1">
    <source>
        <dbReference type="ARBA" id="ARBA00004651"/>
    </source>
</evidence>
<evidence type="ECO:0000313" key="7">
    <source>
        <dbReference type="EMBL" id="EAQ98819.1"/>
    </source>
</evidence>
<feature type="transmembrane region" description="Helical" evidence="6">
    <location>
        <begin position="253"/>
        <end position="274"/>
    </location>
</feature>
<feature type="transmembrane region" description="Helical" evidence="6">
    <location>
        <begin position="218"/>
        <end position="241"/>
    </location>
</feature>
<keyword evidence="8" id="KW-1185">Reference proteome</keyword>
<sequence>MFKTLKVGLKRWTTVLRDAGEYWLDSNAFANAGALAFFTIFSMAPMMIMIVSVVGVFYGQETAQGEIAAKIQAAVGSKAAEAVEEAIARARDQEDGLFATLSGLGAMLIGATTVFGQMQDSLNAIFGVAPKPSRSGVWLLIRKRLTSLTIVLAVGFVMLVSLSLSVVLRVVLQSMQEWIPWHDAAFSALDTGLSLAVAALLFGTIIKTLPDVKLSWRNVLLGSLLTAAMFTVGRVLIALYLSVTATASTYGAAGSLVLLLLWVNYSSLILLYGAAFVRADLEHRGCVVQPESVAVRVQRSIVEDLEGS</sequence>
<dbReference type="InterPro" id="IPR017039">
    <property type="entry name" value="Virul_fac_BrkB"/>
</dbReference>
<dbReference type="Pfam" id="PF03631">
    <property type="entry name" value="Virul_fac_BrkB"/>
    <property type="match status" value="1"/>
</dbReference>
<reference evidence="7 8" key="1">
    <citation type="journal article" date="2007" name="Proc. Natl. Acad. Sci. U.S.A.">
        <title>Characterization of a marine gammaproteobacterium capable of aerobic anoxygenic photosynthesis.</title>
        <authorList>
            <person name="Fuchs B.M."/>
            <person name="Spring S."/>
            <person name="Teeling H."/>
            <person name="Quast C."/>
            <person name="Wulf J."/>
            <person name="Schattenhofer M."/>
            <person name="Yan S."/>
            <person name="Ferriera S."/>
            <person name="Johnson J."/>
            <person name="Glockner F.O."/>
            <person name="Amann R."/>
        </authorList>
    </citation>
    <scope>NUCLEOTIDE SEQUENCE [LARGE SCALE GENOMIC DNA]</scope>
    <source>
        <strain evidence="7">KT71</strain>
    </source>
</reference>
<keyword evidence="3 6" id="KW-0812">Transmembrane</keyword>
<evidence type="ECO:0000256" key="3">
    <source>
        <dbReference type="ARBA" id="ARBA00022692"/>
    </source>
</evidence>
<dbReference type="HOGENOM" id="CLU_045539_5_1_6"/>
<organism evidence="7 8">
    <name type="scientific">Congregibacter litoralis KT71</name>
    <dbReference type="NCBI Taxonomy" id="314285"/>
    <lineage>
        <taxon>Bacteria</taxon>
        <taxon>Pseudomonadati</taxon>
        <taxon>Pseudomonadota</taxon>
        <taxon>Gammaproteobacteria</taxon>
        <taxon>Cellvibrionales</taxon>
        <taxon>Halieaceae</taxon>
        <taxon>Congregibacter</taxon>
    </lineage>
</organism>
<protein>
    <submittedName>
        <fullName evidence="7">Putative membrane protein</fullName>
    </submittedName>
</protein>
<accession>A4A4U8</accession>
<dbReference type="Proteomes" id="UP000019205">
    <property type="component" value="Chromosome"/>
</dbReference>
<reference evidence="7 8" key="2">
    <citation type="journal article" date="2009" name="PLoS ONE">
        <title>The photosynthetic apparatus and its regulation in the aerobic gammaproteobacterium Congregibacter litoralis gen. nov., sp. nov.</title>
        <authorList>
            <person name="Spring S."/>
            <person name="Lunsdorf H."/>
            <person name="Fuchs B.M."/>
            <person name="Tindall B.J."/>
        </authorList>
    </citation>
    <scope>NUCLEOTIDE SEQUENCE [LARGE SCALE GENOMIC DNA]</scope>
    <source>
        <strain evidence="7">KT71</strain>
    </source>
</reference>
<gene>
    <name evidence="7" type="ORF">KT71_09337</name>
</gene>
<feature type="transmembrane region" description="Helical" evidence="6">
    <location>
        <begin position="148"/>
        <end position="172"/>
    </location>
</feature>
<feature type="transmembrane region" description="Helical" evidence="6">
    <location>
        <begin position="184"/>
        <end position="206"/>
    </location>
</feature>